<evidence type="ECO:0000259" key="3">
    <source>
        <dbReference type="Pfam" id="PF00535"/>
    </source>
</evidence>
<sequence length="407" mass="43791">MSSWEWGSGLLALQVLIAGIYLWQMLLYRRAWCNAQPCSQGERVPDGPNDLSSTDSFVHNTAGAGERPAPAFSILIAARNEAENLPLLLADLQQQLPVPGGFEVLVADDHSTDATAAVVLEAAQRLPFSVRLLQLANLPGARTGKKAAVEAAVRAAQAPWVLLTDADCRVPAGWLQAYATLAADPAVQFISGPVLLTGTGWLAALQGLELAGLVGVGAASINRQQPTMCNGANLAYRRAAFAAVDGFRGNEAVPSGDDEFLLHKMHAAYPGGVRFLQNRQAIVRTAAQPTLRQLLWQRVRWASKWRHYQAAAPQRLAVLVLLANLTFPIGLGLWLGGASAGWLAPLAWGLKLAGDVVFLRPVLQFLGRAHWLRWVPVLQLAYAPYALATGLLGLRGGYVWKGRQTQT</sequence>
<dbReference type="Proteomes" id="UP000501623">
    <property type="component" value="Chromosome"/>
</dbReference>
<evidence type="ECO:0000313" key="4">
    <source>
        <dbReference type="EMBL" id="QJX48068.1"/>
    </source>
</evidence>
<feature type="transmembrane region" description="Helical" evidence="2">
    <location>
        <begin position="371"/>
        <end position="394"/>
    </location>
</feature>
<name>A0A6M6BJM7_9BACT</name>
<dbReference type="AlphaFoldDB" id="A0A6M6BJM7"/>
<protein>
    <submittedName>
        <fullName evidence="4">Glycosyltransferase</fullName>
    </submittedName>
</protein>
<dbReference type="KEGG" id="hts:HMJ29_14435"/>
<keyword evidence="2" id="KW-0472">Membrane</keyword>
<feature type="transmembrane region" description="Helical" evidence="2">
    <location>
        <begin position="6"/>
        <end position="23"/>
    </location>
</feature>
<feature type="transmembrane region" description="Helical" evidence="2">
    <location>
        <begin position="316"/>
        <end position="336"/>
    </location>
</feature>
<dbReference type="PANTHER" id="PTHR43685">
    <property type="entry name" value="GLYCOSYLTRANSFERASE"/>
    <property type="match status" value="1"/>
</dbReference>
<feature type="region of interest" description="Disordered" evidence="1">
    <location>
        <begin position="39"/>
        <end position="64"/>
    </location>
</feature>
<dbReference type="Gene3D" id="3.90.550.10">
    <property type="entry name" value="Spore Coat Polysaccharide Biosynthesis Protein SpsA, Chain A"/>
    <property type="match status" value="1"/>
</dbReference>
<feature type="domain" description="Glycosyltransferase 2-like" evidence="3">
    <location>
        <begin position="73"/>
        <end position="204"/>
    </location>
</feature>
<keyword evidence="2" id="KW-0812">Transmembrane</keyword>
<dbReference type="SUPFAM" id="SSF53448">
    <property type="entry name" value="Nucleotide-diphospho-sugar transferases"/>
    <property type="match status" value="1"/>
</dbReference>
<evidence type="ECO:0000313" key="5">
    <source>
        <dbReference type="Proteomes" id="UP000501623"/>
    </source>
</evidence>
<dbReference type="PANTHER" id="PTHR43685:SF2">
    <property type="entry name" value="GLYCOSYLTRANSFERASE 2-LIKE DOMAIN-CONTAINING PROTEIN"/>
    <property type="match status" value="1"/>
</dbReference>
<keyword evidence="5" id="KW-1185">Reference proteome</keyword>
<feature type="compositionally biased region" description="Polar residues" evidence="1">
    <location>
        <begin position="50"/>
        <end position="59"/>
    </location>
</feature>
<dbReference type="EMBL" id="CP053538">
    <property type="protein sequence ID" value="QJX48068.1"/>
    <property type="molecule type" value="Genomic_DNA"/>
</dbReference>
<proteinExistence type="predicted"/>
<dbReference type="GO" id="GO:0016740">
    <property type="term" value="F:transferase activity"/>
    <property type="evidence" value="ECO:0007669"/>
    <property type="project" value="UniProtKB-KW"/>
</dbReference>
<dbReference type="Pfam" id="PF00535">
    <property type="entry name" value="Glycos_transf_2"/>
    <property type="match status" value="1"/>
</dbReference>
<evidence type="ECO:0000256" key="1">
    <source>
        <dbReference type="SAM" id="MobiDB-lite"/>
    </source>
</evidence>
<dbReference type="InterPro" id="IPR050834">
    <property type="entry name" value="Glycosyltransf_2"/>
</dbReference>
<accession>A0A6M6BJM7</accession>
<organism evidence="4 5">
    <name type="scientific">Hymenobacter taeanensis</name>
    <dbReference type="NCBI Taxonomy" id="2735321"/>
    <lineage>
        <taxon>Bacteria</taxon>
        <taxon>Pseudomonadati</taxon>
        <taxon>Bacteroidota</taxon>
        <taxon>Cytophagia</taxon>
        <taxon>Cytophagales</taxon>
        <taxon>Hymenobacteraceae</taxon>
        <taxon>Hymenobacter</taxon>
    </lineage>
</organism>
<evidence type="ECO:0000256" key="2">
    <source>
        <dbReference type="SAM" id="Phobius"/>
    </source>
</evidence>
<dbReference type="InterPro" id="IPR001173">
    <property type="entry name" value="Glyco_trans_2-like"/>
</dbReference>
<gene>
    <name evidence="4" type="ORF">HMJ29_14435</name>
</gene>
<dbReference type="RefSeq" id="WP_171592156.1">
    <property type="nucleotide sequence ID" value="NZ_CP053538.1"/>
</dbReference>
<reference evidence="4 5" key="1">
    <citation type="submission" date="2020-05" db="EMBL/GenBank/DDBJ databases">
        <title>Complete genome sequence of Hymenobacter sp. TS19 in Coasted Sand Dune.</title>
        <authorList>
            <person name="Lee J.-H."/>
            <person name="Jung J.-H."/>
            <person name="Jeong S."/>
            <person name="Zhao L."/>
            <person name="Kim M.-K."/>
            <person name="Seo H.-S."/>
            <person name="Lim S."/>
        </authorList>
    </citation>
    <scope>NUCLEOTIDE SEQUENCE [LARGE SCALE GENOMIC DNA]</scope>
    <source>
        <strain evidence="4 5">TS19</strain>
    </source>
</reference>
<keyword evidence="4" id="KW-0808">Transferase</keyword>
<keyword evidence="2" id="KW-1133">Transmembrane helix</keyword>
<dbReference type="InterPro" id="IPR029044">
    <property type="entry name" value="Nucleotide-diphossugar_trans"/>
</dbReference>